<reference evidence="3 4" key="1">
    <citation type="submission" date="2023-12" db="EMBL/GenBank/DDBJ databases">
        <authorList>
            <person name="Manesh M.J.H."/>
            <person name="Bing R.G."/>
            <person name="Willard D.J."/>
            <person name="Kelly R.M."/>
        </authorList>
    </citation>
    <scope>NUCLEOTIDE SEQUENCE [LARGE SCALE GENOMIC DNA]</scope>
    <source>
        <strain evidence="3 4">DSM 8977</strain>
    </source>
</reference>
<dbReference type="InterPro" id="IPR013411">
    <property type="entry name" value="CRISPR-assoc_RAMP_Csx7"/>
</dbReference>
<protein>
    <submittedName>
        <fullName evidence="3">CRISPR-associated RAMP protein Csx7</fullName>
    </submittedName>
</protein>
<dbReference type="InterPro" id="IPR052216">
    <property type="entry name" value="CRISPR_Csm3_endoribonuclease"/>
</dbReference>
<sequence length="260" mass="29773">MLLFDKFENRYIIKGVITNLNPIHIGAGGSSFNPLEVDNRIVRYASTNEPYIPGSSLKGVLRSFIEQVYPKEHCWVTIESCCKKKENEIKNIKDEYSKKPDEYAKKVYSLLCDICKVFGSQETASKIYISDLRVREENGKKLYKLGVRDGVGIDRDTGTAANRVKYDFEVIEPGAQFDLYMVFENLEDEYVKSFLIPIVEVLKSGELKIGGKTSRGLGRIMLTEKVDIYRITKDNIKDYLEKGLNGIKSLSWSDFKKQFE</sequence>
<dbReference type="PANTHER" id="PTHR35579">
    <property type="entry name" value="CRISPR SYSTEM CMS ENDORIBONUCLEASE CSM3"/>
    <property type="match status" value="1"/>
</dbReference>
<dbReference type="RefSeq" id="WP_052661762.1">
    <property type="nucleotide sequence ID" value="NZ_CP139957.1"/>
</dbReference>
<keyword evidence="4" id="KW-1185">Reference proteome</keyword>
<feature type="domain" description="CRISPR type III-associated protein" evidence="2">
    <location>
        <begin position="17"/>
        <end position="220"/>
    </location>
</feature>
<gene>
    <name evidence="3" type="primary">csx7</name>
    <name evidence="3" type="ORF">SOJ16_002693</name>
</gene>
<organism evidence="3 4">
    <name type="scientific">Anaerocellum danielii</name>
    <dbReference type="NCBI Taxonomy" id="1387557"/>
    <lineage>
        <taxon>Bacteria</taxon>
        <taxon>Bacillati</taxon>
        <taxon>Bacillota</taxon>
        <taxon>Bacillota incertae sedis</taxon>
        <taxon>Caldicellulosiruptorales</taxon>
        <taxon>Caldicellulosiruptoraceae</taxon>
        <taxon>Anaerocellum</taxon>
    </lineage>
</organism>
<evidence type="ECO:0000256" key="1">
    <source>
        <dbReference type="ARBA" id="ARBA00023118"/>
    </source>
</evidence>
<accession>A0ABZ0TZ76</accession>
<evidence type="ECO:0000313" key="3">
    <source>
        <dbReference type="EMBL" id="WPX08783.1"/>
    </source>
</evidence>
<proteinExistence type="predicted"/>
<name>A0ABZ0TZ76_9FIRM</name>
<dbReference type="Proteomes" id="UP001322744">
    <property type="component" value="Chromosome"/>
</dbReference>
<dbReference type="EMBL" id="CP139957">
    <property type="protein sequence ID" value="WPX08783.1"/>
    <property type="molecule type" value="Genomic_DNA"/>
</dbReference>
<evidence type="ECO:0000313" key="4">
    <source>
        <dbReference type="Proteomes" id="UP001322744"/>
    </source>
</evidence>
<dbReference type="PANTHER" id="PTHR35579:SF6">
    <property type="entry name" value="DUF324 DOMAIN-CONTAINING PROTEIN"/>
    <property type="match status" value="1"/>
</dbReference>
<dbReference type="NCBIfam" id="TIGR02581">
    <property type="entry name" value="cas_cyan_RAMP"/>
    <property type="match status" value="1"/>
</dbReference>
<keyword evidence="1" id="KW-0051">Antiviral defense</keyword>
<dbReference type="InterPro" id="IPR005537">
    <property type="entry name" value="RAMP_III_fam"/>
</dbReference>
<evidence type="ECO:0000259" key="2">
    <source>
        <dbReference type="Pfam" id="PF03787"/>
    </source>
</evidence>
<dbReference type="Pfam" id="PF03787">
    <property type="entry name" value="RAMPs"/>
    <property type="match status" value="1"/>
</dbReference>